<dbReference type="Proteomes" id="UP000887580">
    <property type="component" value="Unplaced"/>
</dbReference>
<name>A0AC35FX77_9BILA</name>
<reference evidence="2" key="1">
    <citation type="submission" date="2022-11" db="UniProtKB">
        <authorList>
            <consortium name="WormBaseParasite"/>
        </authorList>
    </citation>
    <scope>IDENTIFICATION</scope>
</reference>
<sequence length="106" mass="12822">MEDTLKFFICSNFDEITKAEKLFSYEKPFMYLLSSVNYSYEKLFEVVYKWTQHQITRNITKKKDAEENENFNLLEAVKDELLLSFPKIYYKDKTKMEHGFLMNFIG</sequence>
<dbReference type="WBParaSite" id="PS1159_v2.g21805.t1">
    <property type="protein sequence ID" value="PS1159_v2.g21805.t1"/>
    <property type="gene ID" value="PS1159_v2.g21805"/>
</dbReference>
<accession>A0AC35FX77</accession>
<protein>
    <submittedName>
        <fullName evidence="2">Uncharacterized protein</fullName>
    </submittedName>
</protein>
<proteinExistence type="predicted"/>
<evidence type="ECO:0000313" key="2">
    <source>
        <dbReference type="WBParaSite" id="PS1159_v2.g21805.t1"/>
    </source>
</evidence>
<evidence type="ECO:0000313" key="1">
    <source>
        <dbReference type="Proteomes" id="UP000887580"/>
    </source>
</evidence>
<organism evidence="1 2">
    <name type="scientific">Panagrolaimus sp. PS1159</name>
    <dbReference type="NCBI Taxonomy" id="55785"/>
    <lineage>
        <taxon>Eukaryota</taxon>
        <taxon>Metazoa</taxon>
        <taxon>Ecdysozoa</taxon>
        <taxon>Nematoda</taxon>
        <taxon>Chromadorea</taxon>
        <taxon>Rhabditida</taxon>
        <taxon>Tylenchina</taxon>
        <taxon>Panagrolaimomorpha</taxon>
        <taxon>Panagrolaimoidea</taxon>
        <taxon>Panagrolaimidae</taxon>
        <taxon>Panagrolaimus</taxon>
    </lineage>
</organism>